<dbReference type="GO" id="GO:0006508">
    <property type="term" value="P:proteolysis"/>
    <property type="evidence" value="ECO:0007669"/>
    <property type="project" value="UniProtKB-KW"/>
</dbReference>
<keyword evidence="4" id="KW-0720">Serine protease</keyword>
<keyword evidence="5" id="KW-1133">Transmembrane helix</keyword>
<evidence type="ECO:0000256" key="3">
    <source>
        <dbReference type="ARBA" id="ARBA00022801"/>
    </source>
</evidence>
<dbReference type="EMBL" id="LZFP01000012">
    <property type="protein sequence ID" value="OBR39030.1"/>
    <property type="molecule type" value="Genomic_DNA"/>
</dbReference>
<name>A0A1B7Z8Z5_9FLAO</name>
<dbReference type="InterPro" id="IPR005320">
    <property type="entry name" value="Peptidase_S51"/>
</dbReference>
<dbReference type="GO" id="GO:0008236">
    <property type="term" value="F:serine-type peptidase activity"/>
    <property type="evidence" value="ECO:0007669"/>
    <property type="project" value="UniProtKB-KW"/>
</dbReference>
<evidence type="ECO:0000256" key="2">
    <source>
        <dbReference type="ARBA" id="ARBA00022670"/>
    </source>
</evidence>
<gene>
    <name evidence="6" type="ORF">A9200_05040</name>
</gene>
<dbReference type="STRING" id="1836467.BTR34_17235"/>
<keyword evidence="3" id="KW-0378">Hydrolase</keyword>
<dbReference type="PANTHER" id="PTHR36175:SF1">
    <property type="entry name" value="CYANOPHYCINASE"/>
    <property type="match status" value="1"/>
</dbReference>
<dbReference type="Pfam" id="PF03575">
    <property type="entry name" value="Peptidase_S51"/>
    <property type="match status" value="1"/>
</dbReference>
<comment type="similarity">
    <text evidence="1">Belongs to the peptidase S51 family.</text>
</comment>
<sequence>MRLLKNVLLNLKLNTSVINMWSIVILLIVLNSCQNSKELNTKTKSESLGPKNGALLIGGGGMTDEMWQVFYELAGNESANLVILPTAFDEESINYDPEFKILRRQFTARGFKNIQFIHTRDRLTANSDDFIKPLKTATAVWLTGGRQWRVADTYLNTKTETELKKVLERGGIIGGHSAGASIQGSYLARGGRGLNDNYNVISNPEVGFGFVTNSAFDQHLFERNRQYDMFNLLKIRPELLGIGLDENTAILVQGNEFEVIGNKYVAIYDGTFWSNYFNEIDTLETGKDKFYVLKNGEKYNLKERRVQRNKFLKPIEISLKKQREYVGNYLFEKSKVFWNNIIIENDTMKYQVVRRNITNEPIPIFAYSNDVFFDIDAELWFHFHRDSLGVIVGFDKKTHQFIDGKNLRFNSTDE</sequence>
<dbReference type="Proteomes" id="UP000092164">
    <property type="component" value="Unassembled WGS sequence"/>
</dbReference>
<comment type="caution">
    <text evidence="6">The sequence shown here is derived from an EMBL/GenBank/DDBJ whole genome shotgun (WGS) entry which is preliminary data.</text>
</comment>
<keyword evidence="5" id="KW-0472">Membrane</keyword>
<proteinExistence type="inferred from homology"/>
<feature type="transmembrane region" description="Helical" evidence="5">
    <location>
        <begin position="7"/>
        <end position="30"/>
    </location>
</feature>
<accession>A0A1B7Z8Z5</accession>
<dbReference type="PANTHER" id="PTHR36175">
    <property type="entry name" value="CYANOPHYCINASE"/>
    <property type="match status" value="1"/>
</dbReference>
<evidence type="ECO:0000313" key="6">
    <source>
        <dbReference type="EMBL" id="OBR39030.1"/>
    </source>
</evidence>
<evidence type="ECO:0000313" key="7">
    <source>
        <dbReference type="Proteomes" id="UP000092164"/>
    </source>
</evidence>
<keyword evidence="7" id="KW-1185">Reference proteome</keyword>
<dbReference type="InterPro" id="IPR029062">
    <property type="entry name" value="Class_I_gatase-like"/>
</dbReference>
<keyword evidence="2" id="KW-0645">Protease</keyword>
<dbReference type="SUPFAM" id="SSF52317">
    <property type="entry name" value="Class I glutamine amidotransferase-like"/>
    <property type="match status" value="1"/>
</dbReference>
<dbReference type="AlphaFoldDB" id="A0A1B7Z8Z5"/>
<protein>
    <recommendedName>
        <fullName evidence="8">Cyanophycinase</fullName>
    </recommendedName>
</protein>
<evidence type="ECO:0000256" key="4">
    <source>
        <dbReference type="ARBA" id="ARBA00022825"/>
    </source>
</evidence>
<keyword evidence="5" id="KW-0812">Transmembrane</keyword>
<reference evidence="7" key="1">
    <citation type="submission" date="2016-06" db="EMBL/GenBank/DDBJ databases">
        <authorList>
            <person name="Zhan P."/>
        </authorList>
    </citation>
    <scope>NUCLEOTIDE SEQUENCE [LARGE SCALE GENOMIC DNA]</scope>
    <source>
        <strain evidence="7">T28</strain>
    </source>
</reference>
<evidence type="ECO:0000256" key="5">
    <source>
        <dbReference type="SAM" id="Phobius"/>
    </source>
</evidence>
<dbReference type="CDD" id="cd03145">
    <property type="entry name" value="GAT1_cyanophycinase"/>
    <property type="match status" value="1"/>
</dbReference>
<dbReference type="RefSeq" id="WP_074472160.1">
    <property type="nucleotide sequence ID" value="NZ_CP018760.1"/>
</dbReference>
<dbReference type="OrthoDB" id="9799980at2"/>
<organism evidence="6 7">
    <name type="scientific">Maribacter hydrothermalis</name>
    <dbReference type="NCBI Taxonomy" id="1836467"/>
    <lineage>
        <taxon>Bacteria</taxon>
        <taxon>Pseudomonadati</taxon>
        <taxon>Bacteroidota</taxon>
        <taxon>Flavobacteriia</taxon>
        <taxon>Flavobacteriales</taxon>
        <taxon>Flavobacteriaceae</taxon>
        <taxon>Maribacter</taxon>
    </lineage>
</organism>
<dbReference type="KEGG" id="mart:BTR34_17235"/>
<evidence type="ECO:0008006" key="8">
    <source>
        <dbReference type="Google" id="ProtNLM"/>
    </source>
</evidence>
<evidence type="ECO:0000256" key="1">
    <source>
        <dbReference type="ARBA" id="ARBA00006534"/>
    </source>
</evidence>
<dbReference type="Gene3D" id="3.40.50.880">
    <property type="match status" value="1"/>
</dbReference>